<dbReference type="InterPro" id="IPR003616">
    <property type="entry name" value="Post-SET_dom"/>
</dbReference>
<comment type="subcellular location">
    <subcellularLocation>
        <location evidence="1">Nucleus</location>
    </subcellularLocation>
</comment>
<evidence type="ECO:0000256" key="8">
    <source>
        <dbReference type="ARBA" id="ARBA00023015"/>
    </source>
</evidence>
<dbReference type="CDD" id="cd19169">
    <property type="entry name" value="SET_SETD1"/>
    <property type="match status" value="1"/>
</dbReference>
<evidence type="ECO:0000256" key="14">
    <source>
        <dbReference type="SAM" id="MobiDB-lite"/>
    </source>
</evidence>
<evidence type="ECO:0000256" key="13">
    <source>
        <dbReference type="ARBA" id="ARBA00049129"/>
    </source>
</evidence>
<evidence type="ECO:0000259" key="15">
    <source>
        <dbReference type="PROSITE" id="PS50280"/>
    </source>
</evidence>
<keyword evidence="7" id="KW-0694">RNA-binding</keyword>
<feature type="compositionally biased region" description="Polar residues" evidence="14">
    <location>
        <begin position="982"/>
        <end position="991"/>
    </location>
</feature>
<comment type="catalytic activity">
    <reaction evidence="12">
        <text>N(6)-methyl-L-lysyl(4)-[histone H3] + S-adenosyl-L-methionine = N(6),N(6)-dimethyl-L-lysyl(4)-[histone H3] + S-adenosyl-L-homocysteine + H(+)</text>
        <dbReference type="Rhea" id="RHEA:60268"/>
        <dbReference type="Rhea" id="RHEA-COMP:15540"/>
        <dbReference type="Rhea" id="RHEA-COMP:15543"/>
        <dbReference type="ChEBI" id="CHEBI:15378"/>
        <dbReference type="ChEBI" id="CHEBI:57856"/>
        <dbReference type="ChEBI" id="CHEBI:59789"/>
        <dbReference type="ChEBI" id="CHEBI:61929"/>
        <dbReference type="ChEBI" id="CHEBI:61976"/>
    </reaction>
</comment>
<evidence type="ECO:0000256" key="12">
    <source>
        <dbReference type="ARBA" id="ARBA00047583"/>
    </source>
</evidence>
<dbReference type="GO" id="GO:0003723">
    <property type="term" value="F:RNA binding"/>
    <property type="evidence" value="ECO:0007669"/>
    <property type="project" value="UniProtKB-KW"/>
</dbReference>
<dbReference type="GO" id="GO:0140999">
    <property type="term" value="F:histone H3K4 trimethyltransferase activity"/>
    <property type="evidence" value="ECO:0007669"/>
    <property type="project" value="UniProtKB-EC"/>
</dbReference>
<dbReference type="InterPro" id="IPR001214">
    <property type="entry name" value="SET_dom"/>
</dbReference>
<dbReference type="PANTHER" id="PTHR45814:SF2">
    <property type="entry name" value="HISTONE-LYSINE N-METHYLTRANSFERASE SETD1"/>
    <property type="match status" value="1"/>
</dbReference>
<dbReference type="Gene3D" id="2.170.270.10">
    <property type="entry name" value="SET domain"/>
    <property type="match status" value="1"/>
</dbReference>
<evidence type="ECO:0000256" key="10">
    <source>
        <dbReference type="ARBA" id="ARBA00023242"/>
    </source>
</evidence>
<dbReference type="InterPro" id="IPR035445">
    <property type="entry name" value="GYF-like_dom_sf"/>
</dbReference>
<dbReference type="Proteomes" id="UP001159364">
    <property type="component" value="Linkage Group LG02"/>
</dbReference>
<keyword evidence="10" id="KW-0539">Nucleus</keyword>
<evidence type="ECO:0000256" key="11">
    <source>
        <dbReference type="ARBA" id="ARBA00047571"/>
    </source>
</evidence>
<comment type="caution">
    <text evidence="17">The sequence shown here is derived from an EMBL/GenBank/DDBJ whole genome shotgun (WGS) entry which is preliminary data.</text>
</comment>
<keyword evidence="6" id="KW-0156">Chromatin regulator</keyword>
<accession>A0AAV8U000</accession>
<dbReference type="AlphaFoldDB" id="A0AAV8U000"/>
<feature type="compositionally biased region" description="Low complexity" evidence="14">
    <location>
        <begin position="82"/>
        <end position="92"/>
    </location>
</feature>
<dbReference type="PROSITE" id="PS50868">
    <property type="entry name" value="POST_SET"/>
    <property type="match status" value="1"/>
</dbReference>
<keyword evidence="4" id="KW-0808">Transferase</keyword>
<keyword evidence="9" id="KW-0804">Transcription</keyword>
<dbReference type="Gene3D" id="3.30.1490.40">
    <property type="match status" value="2"/>
</dbReference>
<dbReference type="SMART" id="SM00317">
    <property type="entry name" value="SET"/>
    <property type="match status" value="1"/>
</dbReference>
<evidence type="ECO:0000313" key="17">
    <source>
        <dbReference type="EMBL" id="KAJ8772540.1"/>
    </source>
</evidence>
<reference evidence="17 18" key="1">
    <citation type="submission" date="2021-09" db="EMBL/GenBank/DDBJ databases">
        <title>Genomic insights and catalytic innovation underlie evolution of tropane alkaloids biosynthesis.</title>
        <authorList>
            <person name="Wang Y.-J."/>
            <person name="Tian T."/>
            <person name="Huang J.-P."/>
            <person name="Huang S.-X."/>
        </authorList>
    </citation>
    <scope>NUCLEOTIDE SEQUENCE [LARGE SCALE GENOMIC DNA]</scope>
    <source>
        <strain evidence="17">KIB-2018</strain>
        <tissue evidence="17">Leaf</tissue>
    </source>
</reference>
<dbReference type="InterPro" id="IPR046341">
    <property type="entry name" value="SET_dom_sf"/>
</dbReference>
<keyword evidence="3" id="KW-0489">Methyltransferase</keyword>
<dbReference type="EC" id="2.1.1.354" evidence="2"/>
<evidence type="ECO:0000256" key="2">
    <source>
        <dbReference type="ARBA" id="ARBA00012182"/>
    </source>
</evidence>
<keyword evidence="18" id="KW-1185">Reference proteome</keyword>
<dbReference type="InterPro" id="IPR037841">
    <property type="entry name" value="SET_SETD1A/B"/>
</dbReference>
<evidence type="ECO:0000256" key="4">
    <source>
        <dbReference type="ARBA" id="ARBA00022679"/>
    </source>
</evidence>
<comment type="catalytic activity">
    <reaction evidence="13">
        <text>N(6),N(6)-dimethyl-L-lysyl(4)-[histone H3] + S-adenosyl-L-methionine = N(6),N(6),N(6)-trimethyl-L-lysyl(4)-[histone H3] + S-adenosyl-L-homocysteine + H(+)</text>
        <dbReference type="Rhea" id="RHEA:60272"/>
        <dbReference type="Rhea" id="RHEA-COMP:15537"/>
        <dbReference type="Rhea" id="RHEA-COMP:15540"/>
        <dbReference type="ChEBI" id="CHEBI:15378"/>
        <dbReference type="ChEBI" id="CHEBI:57856"/>
        <dbReference type="ChEBI" id="CHEBI:59789"/>
        <dbReference type="ChEBI" id="CHEBI:61961"/>
        <dbReference type="ChEBI" id="CHEBI:61976"/>
    </reaction>
</comment>
<feature type="compositionally biased region" description="Basic and acidic residues" evidence="14">
    <location>
        <begin position="939"/>
        <end position="950"/>
    </location>
</feature>
<feature type="region of interest" description="Disordered" evidence="14">
    <location>
        <begin position="79"/>
        <end position="100"/>
    </location>
</feature>
<dbReference type="SUPFAM" id="SSF82199">
    <property type="entry name" value="SET domain"/>
    <property type="match status" value="1"/>
</dbReference>
<feature type="region of interest" description="Disordered" evidence="14">
    <location>
        <begin position="939"/>
        <end position="1011"/>
    </location>
</feature>
<evidence type="ECO:0000256" key="9">
    <source>
        <dbReference type="ARBA" id="ARBA00023163"/>
    </source>
</evidence>
<dbReference type="Pfam" id="PF00856">
    <property type="entry name" value="SET"/>
    <property type="match status" value="1"/>
</dbReference>
<gene>
    <name evidence="17" type="ORF">K2173_027717</name>
</gene>
<evidence type="ECO:0000256" key="5">
    <source>
        <dbReference type="ARBA" id="ARBA00022691"/>
    </source>
</evidence>
<evidence type="ECO:0000256" key="3">
    <source>
        <dbReference type="ARBA" id="ARBA00022603"/>
    </source>
</evidence>
<dbReference type="InterPro" id="IPR044570">
    <property type="entry name" value="Set1-like"/>
</dbReference>
<dbReference type="GO" id="GO:0032259">
    <property type="term" value="P:methylation"/>
    <property type="evidence" value="ECO:0007669"/>
    <property type="project" value="UniProtKB-KW"/>
</dbReference>
<feature type="domain" description="Post-SET" evidence="16">
    <location>
        <begin position="1221"/>
        <end position="1237"/>
    </location>
</feature>
<proteinExistence type="predicted"/>
<dbReference type="SUPFAM" id="SSF55277">
    <property type="entry name" value="GYF domain"/>
    <property type="match status" value="1"/>
</dbReference>
<keyword evidence="5" id="KW-0949">S-adenosyl-L-methionine</keyword>
<dbReference type="EMBL" id="JAIWQS010000002">
    <property type="protein sequence ID" value="KAJ8772540.1"/>
    <property type="molecule type" value="Genomic_DNA"/>
</dbReference>
<evidence type="ECO:0000256" key="1">
    <source>
        <dbReference type="ARBA" id="ARBA00004123"/>
    </source>
</evidence>
<evidence type="ECO:0000259" key="16">
    <source>
        <dbReference type="PROSITE" id="PS50868"/>
    </source>
</evidence>
<protein>
    <recommendedName>
        <fullName evidence="2">[histone H3]-lysine(4) N-trimethyltransferase</fullName>
        <ecNumber evidence="2">2.1.1.354</ecNumber>
    </recommendedName>
</protein>
<evidence type="ECO:0000256" key="6">
    <source>
        <dbReference type="ARBA" id="ARBA00022853"/>
    </source>
</evidence>
<evidence type="ECO:0000256" key="7">
    <source>
        <dbReference type="ARBA" id="ARBA00022884"/>
    </source>
</evidence>
<sequence>MVSSPIILQEHDNCFFSRKRLKVSELEHQVQDSCISIGNYSDDTTPSIQLNAREYLSHGCFLSGYASTSSCYYDERNESKSDSSMSCKSNGSAGDLPDSCSTGGTSYQDKGYYGHRQPAFVNAWTYINENGQMCGPYIKEQLFDGLSTGFLPEDLPVYPVVNGTLSNPVPLKYFKQFADHVATGFAYFDRSTANNQAAFDHYTAPLSFYPNAQLIPNSHPHHTSHDCNSRSDVSNSVEPFLQVSAEDSCWLFEDDEGKHGPHSLLELYSSHRYGYLQDSVVIYHAENKYRPLPLLTCINLWQANKPESVLKCDGQADTSVFLPNFLSQISKEISSQLHYGIMKAARRVFVDEIVSSLISELANTKKTQRHIKINNQTAKTGSTDEKMGGFPGRGMNLNSPVLEAAASEDILDGHARKSIKSVGSIDRFWGTFEVVCTTLYNCCMEVMWNAIYHDPLTEYLTSWRNRKLWVDGSKTRVPCNNDDHRTENTHVFSKPVLCARDASADGSCSPGFELSQTKHDQSMITIRHSSASVEEKSCKPNTQQHKDGVYDVNCVFESVENELHMSVKEFLYEYAQILVKEGMKEAVNISRDENFHEDSLQSSFRSYRTSEYSSFQNEFTESSRVAGEMNLSNDCQSNVQAGKSLSPCVHQNCMSDFLKNAFTKTCSYIDDFVDDQNTDEPPPPGLEKDARVIVPSSRFVLQPSRASESTSKIAQYVAVALCRQKLHDDVFSELKSLLVDDALQQFLGSSGFSQKRCEPGGNEEGPKEFHHSDLSVSSLVTGNIDHRKKKLVKKKSVNPADSVLPKKSVKKKSVNPTDSVIHKGRIEKSRKQHSVKEVSANLRSGPATITPKKKKITKDQIGSTYNKGPLKSIVKSSSSYHPSVGTTSHHKVCSTVKVSHDKKVKEDIPSGGNISEICKKHNNTEKSMHSSGPVVEIEELVHHDSSDKKQKTLKVSKLKRKSSDAAASGSHPRKVLKVANIATKQTANRQATVEKRKSSKSKTLNPCPRSNGCARSSINGWEWHRWSLNASQAERAHIRGNQSVYSNSCGYEALMSHFQFPNVKGISARTNRVRLRNLLAAAEGAELLKATQLKARKKRLCFQRSKIHDWGIVALEPIEAEDFVIEYVGELIRPRISDIRERLYEKMGIGSSYLFRLDDGYVVDATKRGGIARFINHSCEPNCYTKVITVEGEKKIFIYAKRHIAAGEEITYNYKFPLEEKKIPCNCGSRKCRGSLN</sequence>
<evidence type="ECO:0000313" key="18">
    <source>
        <dbReference type="Proteomes" id="UP001159364"/>
    </source>
</evidence>
<feature type="domain" description="SET" evidence="15">
    <location>
        <begin position="1098"/>
        <end position="1215"/>
    </location>
</feature>
<comment type="catalytic activity">
    <reaction evidence="11">
        <text>L-lysyl(4)-[histone H3] + 3 S-adenosyl-L-methionine = N(6),N(6),N(6)-trimethyl-L-lysyl(4)-[histone H3] + 3 S-adenosyl-L-homocysteine + 3 H(+)</text>
        <dbReference type="Rhea" id="RHEA:60260"/>
        <dbReference type="Rhea" id="RHEA-COMP:15537"/>
        <dbReference type="Rhea" id="RHEA-COMP:15547"/>
        <dbReference type="ChEBI" id="CHEBI:15378"/>
        <dbReference type="ChEBI" id="CHEBI:29969"/>
        <dbReference type="ChEBI" id="CHEBI:57856"/>
        <dbReference type="ChEBI" id="CHEBI:59789"/>
        <dbReference type="ChEBI" id="CHEBI:61961"/>
        <dbReference type="EC" id="2.1.1.354"/>
    </reaction>
</comment>
<dbReference type="PROSITE" id="PS50280">
    <property type="entry name" value="SET"/>
    <property type="match status" value="1"/>
</dbReference>
<dbReference type="GO" id="GO:0048188">
    <property type="term" value="C:Set1C/COMPASS complex"/>
    <property type="evidence" value="ECO:0007669"/>
    <property type="project" value="InterPro"/>
</dbReference>
<name>A0AAV8U000_9ROSI</name>
<dbReference type="SMART" id="SM00508">
    <property type="entry name" value="PostSET"/>
    <property type="match status" value="1"/>
</dbReference>
<dbReference type="PANTHER" id="PTHR45814">
    <property type="entry name" value="HISTONE-LYSINE N-METHYLTRANSFERASE SETD1"/>
    <property type="match status" value="1"/>
</dbReference>
<keyword evidence="8" id="KW-0805">Transcription regulation</keyword>
<organism evidence="17 18">
    <name type="scientific">Erythroxylum novogranatense</name>
    <dbReference type="NCBI Taxonomy" id="1862640"/>
    <lineage>
        <taxon>Eukaryota</taxon>
        <taxon>Viridiplantae</taxon>
        <taxon>Streptophyta</taxon>
        <taxon>Embryophyta</taxon>
        <taxon>Tracheophyta</taxon>
        <taxon>Spermatophyta</taxon>
        <taxon>Magnoliopsida</taxon>
        <taxon>eudicotyledons</taxon>
        <taxon>Gunneridae</taxon>
        <taxon>Pentapetalae</taxon>
        <taxon>rosids</taxon>
        <taxon>fabids</taxon>
        <taxon>Malpighiales</taxon>
        <taxon>Erythroxylaceae</taxon>
        <taxon>Erythroxylum</taxon>
    </lineage>
</organism>
<feature type="compositionally biased region" description="Basic residues" evidence="14">
    <location>
        <begin position="951"/>
        <end position="960"/>
    </location>
</feature>